<feature type="domain" description="SH3b" evidence="1">
    <location>
        <begin position="43"/>
        <end position="104"/>
    </location>
</feature>
<dbReference type="AlphaFoldDB" id="A0A4R9JY53"/>
<dbReference type="OrthoDB" id="331037at2"/>
<comment type="caution">
    <text evidence="2">The sequence shown here is derived from an EMBL/GenBank/DDBJ whole genome shotgun (WGS) entry which is preliminary data.</text>
</comment>
<dbReference type="Pfam" id="PF08239">
    <property type="entry name" value="SH3_3"/>
    <property type="match status" value="1"/>
</dbReference>
<accession>A0A4R9JY53</accession>
<evidence type="ECO:0000259" key="1">
    <source>
        <dbReference type="Pfam" id="PF08239"/>
    </source>
</evidence>
<dbReference type="Gene3D" id="2.30.30.40">
    <property type="entry name" value="SH3 Domains"/>
    <property type="match status" value="1"/>
</dbReference>
<dbReference type="InterPro" id="IPR003646">
    <property type="entry name" value="SH3-like_bac-type"/>
</dbReference>
<gene>
    <name evidence="2" type="ORF">EHQ58_12280</name>
</gene>
<evidence type="ECO:0000313" key="2">
    <source>
        <dbReference type="EMBL" id="TGL58151.1"/>
    </source>
</evidence>
<dbReference type="Proteomes" id="UP000297693">
    <property type="component" value="Unassembled WGS sequence"/>
</dbReference>
<proteinExistence type="predicted"/>
<dbReference type="EMBL" id="RQGD01000034">
    <property type="protein sequence ID" value="TGL58151.1"/>
    <property type="molecule type" value="Genomic_DNA"/>
</dbReference>
<organism evidence="2 3">
    <name type="scientific">Leptospira ognonensis</name>
    <dbReference type="NCBI Taxonomy" id="2484945"/>
    <lineage>
        <taxon>Bacteria</taxon>
        <taxon>Pseudomonadati</taxon>
        <taxon>Spirochaetota</taxon>
        <taxon>Spirochaetia</taxon>
        <taxon>Leptospirales</taxon>
        <taxon>Leptospiraceae</taxon>
        <taxon>Leptospira</taxon>
    </lineage>
</organism>
<evidence type="ECO:0000313" key="3">
    <source>
        <dbReference type="Proteomes" id="UP000297693"/>
    </source>
</evidence>
<protein>
    <submittedName>
        <fullName evidence="2">SH3 domain-containing protein</fullName>
    </submittedName>
</protein>
<reference evidence="2" key="1">
    <citation type="journal article" date="2019" name="PLoS Negl. Trop. Dis.">
        <title>Revisiting the worldwide diversity of Leptospira species in the environment.</title>
        <authorList>
            <person name="Vincent A.T."/>
            <person name="Schiettekatte O."/>
            <person name="Bourhy P."/>
            <person name="Veyrier F.J."/>
            <person name="Picardeau M."/>
        </authorList>
    </citation>
    <scope>NUCLEOTIDE SEQUENCE [LARGE SCALE GENOMIC DNA]</scope>
    <source>
        <strain evidence="2">201702476</strain>
    </source>
</reference>
<keyword evidence="3" id="KW-1185">Reference proteome</keyword>
<name>A0A4R9JY53_9LEPT</name>
<sequence length="219" mass="24231">MTLTRIKHRFFLMIVIQLSFLGPMQALSNYEIGDKLSVLSEKGLNLRESSSPDGKKLTLVPYGASITVVGLHPDATFTTEGISGRWVEILYKSYKGFVFDGYLSAFAAPQKGCRSFKEYLSKAVGPGKKETVAAGDYEGQSAIRYGKNILYMGEGGDTFALYFPGISIEELFLIGKLCREVRAKKLALEGSGEFSEGFGNLENRMYLDENGVVIFRRTL</sequence>